<feature type="region of interest" description="Disordered" evidence="1">
    <location>
        <begin position="110"/>
        <end position="159"/>
    </location>
</feature>
<feature type="compositionally biased region" description="Low complexity" evidence="1">
    <location>
        <begin position="126"/>
        <end position="140"/>
    </location>
</feature>
<dbReference type="PROSITE" id="PS51257">
    <property type="entry name" value="PROKAR_LIPOPROTEIN"/>
    <property type="match status" value="1"/>
</dbReference>
<dbReference type="RefSeq" id="WP_203702951.1">
    <property type="nucleotide sequence ID" value="NZ_BAAALU010000015.1"/>
</dbReference>
<sequence>MTRSKFGTRRRAVLLAGVAVAASASLLLTGCGSGQVSSTADTVPAIDGVDSDVNAPNNSGTYSVRNLTVDFNVDGYPAGSDARLAVALYNNTGSPVTVRVSSPGAADVRLVNPNATPSPTAPAEPTPTATATATPGGETPTPTPAAPPPPPAAPGGPAEITIPAAGFVTLNQPGDAFLLLTGLRDGVNDGNSVPVVFDFNGTQITTDAGLAVPLSPLPRGSAVVPDEGHEADVAPVG</sequence>
<evidence type="ECO:0008006" key="5">
    <source>
        <dbReference type="Google" id="ProtNLM"/>
    </source>
</evidence>
<name>A0ABQ4C3T2_9ACTN</name>
<dbReference type="EMBL" id="BONC01000018">
    <property type="protein sequence ID" value="GIF56950.1"/>
    <property type="molecule type" value="Genomic_DNA"/>
</dbReference>
<proteinExistence type="predicted"/>
<gene>
    <name evidence="3" type="ORF">Air01nite_30450</name>
</gene>
<reference evidence="3 4" key="1">
    <citation type="submission" date="2021-01" db="EMBL/GenBank/DDBJ databases">
        <title>Whole genome shotgun sequence of Asanoa iriomotensis NBRC 100142.</title>
        <authorList>
            <person name="Komaki H."/>
            <person name="Tamura T."/>
        </authorList>
    </citation>
    <scope>NUCLEOTIDE SEQUENCE [LARGE SCALE GENOMIC DNA]</scope>
    <source>
        <strain evidence="3 4">NBRC 100142</strain>
    </source>
</reference>
<feature type="signal peptide" evidence="2">
    <location>
        <begin position="1"/>
        <end position="21"/>
    </location>
</feature>
<organism evidence="3 4">
    <name type="scientific">Asanoa iriomotensis</name>
    <dbReference type="NCBI Taxonomy" id="234613"/>
    <lineage>
        <taxon>Bacteria</taxon>
        <taxon>Bacillati</taxon>
        <taxon>Actinomycetota</taxon>
        <taxon>Actinomycetes</taxon>
        <taxon>Micromonosporales</taxon>
        <taxon>Micromonosporaceae</taxon>
        <taxon>Asanoa</taxon>
    </lineage>
</organism>
<evidence type="ECO:0000256" key="2">
    <source>
        <dbReference type="SAM" id="SignalP"/>
    </source>
</evidence>
<keyword evidence="4" id="KW-1185">Reference proteome</keyword>
<evidence type="ECO:0000256" key="1">
    <source>
        <dbReference type="SAM" id="MobiDB-lite"/>
    </source>
</evidence>
<accession>A0ABQ4C3T2</accession>
<feature type="compositionally biased region" description="Pro residues" evidence="1">
    <location>
        <begin position="141"/>
        <end position="154"/>
    </location>
</feature>
<feature type="chain" id="PRO_5047244175" description="Copper(I)-binding protein" evidence="2">
    <location>
        <begin position="22"/>
        <end position="237"/>
    </location>
</feature>
<evidence type="ECO:0000313" key="3">
    <source>
        <dbReference type="EMBL" id="GIF56950.1"/>
    </source>
</evidence>
<evidence type="ECO:0000313" key="4">
    <source>
        <dbReference type="Proteomes" id="UP000624325"/>
    </source>
</evidence>
<keyword evidence="2" id="KW-0732">Signal</keyword>
<dbReference type="Proteomes" id="UP000624325">
    <property type="component" value="Unassembled WGS sequence"/>
</dbReference>
<comment type="caution">
    <text evidence="3">The sequence shown here is derived from an EMBL/GenBank/DDBJ whole genome shotgun (WGS) entry which is preliminary data.</text>
</comment>
<protein>
    <recommendedName>
        <fullName evidence="5">Copper(I)-binding protein</fullName>
    </recommendedName>
</protein>